<feature type="domain" description="Partial AB-hydrolase lipase" evidence="8">
    <location>
        <begin position="510"/>
        <end position="571"/>
    </location>
</feature>
<keyword evidence="10" id="KW-1185">Reference proteome</keyword>
<evidence type="ECO:0000256" key="5">
    <source>
        <dbReference type="ARBA" id="ARBA00023098"/>
    </source>
</evidence>
<dbReference type="InterPro" id="IPR029058">
    <property type="entry name" value="AB_hydrolase_fold"/>
</dbReference>
<evidence type="ECO:0000256" key="6">
    <source>
        <dbReference type="ARBA" id="ARBA00023180"/>
    </source>
</evidence>
<dbReference type="FunFam" id="3.40.50.1820:FF:000057">
    <property type="entry name" value="Lipase"/>
    <property type="match status" value="1"/>
</dbReference>
<dbReference type="GO" id="GO:0016787">
    <property type="term" value="F:hydrolase activity"/>
    <property type="evidence" value="ECO:0007669"/>
    <property type="project" value="UniProtKB-KW"/>
</dbReference>
<evidence type="ECO:0000256" key="3">
    <source>
        <dbReference type="ARBA" id="ARBA00022801"/>
    </source>
</evidence>
<evidence type="ECO:0000313" key="9">
    <source>
        <dbReference type="EMBL" id="CAB0032503.1"/>
    </source>
</evidence>
<comment type="similarity">
    <text evidence="1">Belongs to the AB hydrolase superfamily. Lipase family.</text>
</comment>
<reference evidence="9 10" key="1">
    <citation type="submission" date="2020-02" db="EMBL/GenBank/DDBJ databases">
        <authorList>
            <person name="Ferguson B K."/>
        </authorList>
    </citation>
    <scope>NUCLEOTIDE SEQUENCE [LARGE SCALE GENOMIC DNA]</scope>
</reference>
<keyword evidence="4" id="KW-0442">Lipid degradation</keyword>
<accession>A0A6H5ICC8</accession>
<gene>
    <name evidence="9" type="ORF">TBRA_LOCUS4439</name>
</gene>
<dbReference type="Pfam" id="PF04083">
    <property type="entry name" value="Abhydro_lipase"/>
    <property type="match status" value="2"/>
</dbReference>
<keyword evidence="5" id="KW-0443">Lipid metabolism</keyword>
<sequence>MLLGTRLQAVAILSMSLLLQLAESRVCQTCRRSSTAKNQIASRRQFQRQIATTTTTIATAAVADTTEPRTLLPATETFIDLVRSTGYYAEEYNVTTSDGYILTIHRMPGSPKKPPAANKPVVLMVHGLLAASDIWVLRGPSEDLAFMLVDAGYDVWFMNTRGNFYGRRHKRLTPKDSKFWRFSWHESGMYDMPATIDYVLTATGQKKLSMVGHSMGTTMALVLLSLKPEYNAKVEIVVSFAPIAIFTHLLPGPVNTMVVRYGKQLQKTLKALGINEVFPRNPTLLGLYATICQTPKIEILCQKFALSSAGLLKSSSFDAFHMNVMNKVLRHYPQGSSLETLLHYRQILMSGKFRQYDFGPERNYMRYKNVTPPEYPIEKITVPFVLYYGMNDAYTTKEDVHALMSRLKIAEGKEVQHDRFSHLDFLLSNLTKPLVYRDVMHAIEVHHRAKPTSSSPAAAAAAAAASSSAAKASEYGRLAPSTVARLHAIIVGFSDLITTRRKKNRAHRDELARKYGYPFEEHTVITDDGYILALHRIPFGRNDYDGYYPRRRSAVLLMHGLGGSSADWVLMGPGNSLGFLLADQGYDVWMGNVRGNTYSRKHVKLSTDDGAYWDFSWHEMGLYDLPAMIDYALAKTGQKKLFYIGHSQGTTAFFVMASMRPEYNDKIHTMFALAPVVFCSNMFSPLFQFLSKIEQSYVSNILDWLDIHEFAPTNKLISKFAHLICRNAASKSIRIDKLCRNSMFLITGFDSEQFEDVSLNIFLNAISDKNEKLNLYVLFLGNTRYSFFPHSCGASAKQFRHFAQLIYSGSFRQFDFGWYNNWIKYGHFSPPHYDLSKVTAPVSLHYSLNDWISNESDVRILGQTLPNMIGKYRLPHTNFNHADYLWARDVRKMLYFKLLSLINRETDAIIKRNNAV</sequence>
<evidence type="ECO:0000256" key="4">
    <source>
        <dbReference type="ARBA" id="ARBA00022963"/>
    </source>
</evidence>
<name>A0A6H5ICC8_9HYME</name>
<keyword evidence="3" id="KW-0378">Hydrolase</keyword>
<dbReference type="Proteomes" id="UP000479190">
    <property type="component" value="Unassembled WGS sequence"/>
</dbReference>
<feature type="signal peptide" evidence="7">
    <location>
        <begin position="1"/>
        <end position="24"/>
    </location>
</feature>
<evidence type="ECO:0000313" key="10">
    <source>
        <dbReference type="Proteomes" id="UP000479190"/>
    </source>
</evidence>
<dbReference type="SUPFAM" id="SSF53474">
    <property type="entry name" value="alpha/beta-Hydrolases"/>
    <property type="match status" value="2"/>
</dbReference>
<evidence type="ECO:0000256" key="7">
    <source>
        <dbReference type="SAM" id="SignalP"/>
    </source>
</evidence>
<dbReference type="GO" id="GO:0016042">
    <property type="term" value="P:lipid catabolic process"/>
    <property type="evidence" value="ECO:0007669"/>
    <property type="project" value="UniProtKB-KW"/>
</dbReference>
<keyword evidence="2 7" id="KW-0732">Signal</keyword>
<dbReference type="Gene3D" id="3.40.50.1820">
    <property type="entry name" value="alpha/beta hydrolase"/>
    <property type="match status" value="2"/>
</dbReference>
<protein>
    <recommendedName>
        <fullName evidence="8">Partial AB-hydrolase lipase domain-containing protein</fullName>
    </recommendedName>
</protein>
<dbReference type="AlphaFoldDB" id="A0A6H5ICC8"/>
<feature type="domain" description="Partial AB-hydrolase lipase" evidence="8">
    <location>
        <begin position="80"/>
        <end position="138"/>
    </location>
</feature>
<evidence type="ECO:0000256" key="1">
    <source>
        <dbReference type="ARBA" id="ARBA00010701"/>
    </source>
</evidence>
<dbReference type="EMBL" id="CADCXV010000680">
    <property type="protein sequence ID" value="CAB0032503.1"/>
    <property type="molecule type" value="Genomic_DNA"/>
</dbReference>
<dbReference type="PANTHER" id="PTHR11005">
    <property type="entry name" value="LYSOSOMAL ACID LIPASE-RELATED"/>
    <property type="match status" value="1"/>
</dbReference>
<keyword evidence="6" id="KW-0325">Glycoprotein</keyword>
<evidence type="ECO:0000259" key="8">
    <source>
        <dbReference type="Pfam" id="PF04083"/>
    </source>
</evidence>
<evidence type="ECO:0000256" key="2">
    <source>
        <dbReference type="ARBA" id="ARBA00022729"/>
    </source>
</evidence>
<dbReference type="FunFam" id="3.40.50.1820:FF:000021">
    <property type="entry name" value="Lipase"/>
    <property type="match status" value="1"/>
</dbReference>
<proteinExistence type="inferred from homology"/>
<feature type="chain" id="PRO_5026101861" description="Partial AB-hydrolase lipase domain-containing protein" evidence="7">
    <location>
        <begin position="25"/>
        <end position="916"/>
    </location>
</feature>
<dbReference type="OrthoDB" id="9974421at2759"/>
<organism evidence="9 10">
    <name type="scientific">Trichogramma brassicae</name>
    <dbReference type="NCBI Taxonomy" id="86971"/>
    <lineage>
        <taxon>Eukaryota</taxon>
        <taxon>Metazoa</taxon>
        <taxon>Ecdysozoa</taxon>
        <taxon>Arthropoda</taxon>
        <taxon>Hexapoda</taxon>
        <taxon>Insecta</taxon>
        <taxon>Pterygota</taxon>
        <taxon>Neoptera</taxon>
        <taxon>Endopterygota</taxon>
        <taxon>Hymenoptera</taxon>
        <taxon>Apocrita</taxon>
        <taxon>Proctotrupomorpha</taxon>
        <taxon>Chalcidoidea</taxon>
        <taxon>Trichogrammatidae</taxon>
        <taxon>Trichogramma</taxon>
    </lineage>
</organism>
<dbReference type="InterPro" id="IPR006693">
    <property type="entry name" value="AB_hydrolase_lipase"/>
</dbReference>